<sequence>RRVDPRGVEFWYCIAEVTGQPHAITAEQGAARAALRHLIATEVPVIPPISTTNISQLSNSISQPIITHNPDLSVSDDSDVVSDPLERLKGESSDSSSEDELSAETKGK</sequence>
<keyword evidence="2" id="KW-1185">Reference proteome</keyword>
<comment type="caution">
    <text evidence="1">The sequence shown here is derived from an EMBL/GenBank/DDBJ whole genome shotgun (WGS) entry which is preliminary data.</text>
</comment>
<feature type="non-terminal residue" evidence="1">
    <location>
        <position position="1"/>
    </location>
</feature>
<dbReference type="EMBL" id="CAJVPT010068952">
    <property type="protein sequence ID" value="CAG8777304.1"/>
    <property type="molecule type" value="Genomic_DNA"/>
</dbReference>
<proteinExistence type="predicted"/>
<dbReference type="Proteomes" id="UP000789525">
    <property type="component" value="Unassembled WGS sequence"/>
</dbReference>
<reference evidence="1" key="1">
    <citation type="submission" date="2021-06" db="EMBL/GenBank/DDBJ databases">
        <authorList>
            <person name="Kallberg Y."/>
            <person name="Tangrot J."/>
            <person name="Rosling A."/>
        </authorList>
    </citation>
    <scope>NUCLEOTIDE SEQUENCE</scope>
    <source>
        <strain evidence="1">CL356</strain>
    </source>
</reference>
<evidence type="ECO:0000313" key="2">
    <source>
        <dbReference type="Proteomes" id="UP000789525"/>
    </source>
</evidence>
<name>A0ACA9R5M3_9GLOM</name>
<protein>
    <submittedName>
        <fullName evidence="1">13371_t:CDS:1</fullName>
    </submittedName>
</protein>
<organism evidence="1 2">
    <name type="scientific">Acaulospora colombiana</name>
    <dbReference type="NCBI Taxonomy" id="27376"/>
    <lineage>
        <taxon>Eukaryota</taxon>
        <taxon>Fungi</taxon>
        <taxon>Fungi incertae sedis</taxon>
        <taxon>Mucoromycota</taxon>
        <taxon>Glomeromycotina</taxon>
        <taxon>Glomeromycetes</taxon>
        <taxon>Diversisporales</taxon>
        <taxon>Acaulosporaceae</taxon>
        <taxon>Acaulospora</taxon>
    </lineage>
</organism>
<gene>
    <name evidence="1" type="ORF">ACOLOM_LOCUS14155</name>
</gene>
<accession>A0ACA9R5M3</accession>
<evidence type="ECO:0000313" key="1">
    <source>
        <dbReference type="EMBL" id="CAG8777304.1"/>
    </source>
</evidence>
<feature type="non-terminal residue" evidence="1">
    <location>
        <position position="108"/>
    </location>
</feature>